<evidence type="ECO:0000256" key="1">
    <source>
        <dbReference type="SAM" id="MobiDB-lite"/>
    </source>
</evidence>
<keyword evidence="3" id="KW-1185">Reference proteome</keyword>
<reference evidence="2" key="1">
    <citation type="submission" date="2023-04" db="EMBL/GenBank/DDBJ databases">
        <authorList>
            <person name="Vijverberg K."/>
            <person name="Xiong W."/>
            <person name="Schranz E."/>
        </authorList>
    </citation>
    <scope>NUCLEOTIDE SEQUENCE</scope>
</reference>
<accession>A0AA35Z3S4</accession>
<feature type="region of interest" description="Disordered" evidence="1">
    <location>
        <begin position="1"/>
        <end position="24"/>
    </location>
</feature>
<name>A0AA35Z3S4_LACSI</name>
<evidence type="ECO:0000313" key="3">
    <source>
        <dbReference type="Proteomes" id="UP001177003"/>
    </source>
</evidence>
<sequence>MDQPITSLFPSQSSDGLKSTSEVARDDDDYMVSFGDLQFDPEEEGIPDHMLISRKQFKILNRKLNSLLQIQADTGSRHSVSGIEDDVLLKAQEHRLKTFMEQIDMKQEERLKHQSESFVHEEDVNLKIEEVCTKLTKELTKLDHRYSNLYTKVDIIVYVVKTVVESYYLILTKVDTNSESDSQGFAKMEDLLGDLKALILQLTVSPSPSVSKESLSTLFSSLESTLKADFTPLLKLVKLMPSNAPLIKTRVQGGEKSVRASRDLDQGKVIGKLIST</sequence>
<protein>
    <submittedName>
        <fullName evidence="2">Uncharacterized protein</fullName>
    </submittedName>
</protein>
<proteinExistence type="predicted"/>
<organism evidence="2 3">
    <name type="scientific">Lactuca saligna</name>
    <name type="common">Willowleaf lettuce</name>
    <dbReference type="NCBI Taxonomy" id="75948"/>
    <lineage>
        <taxon>Eukaryota</taxon>
        <taxon>Viridiplantae</taxon>
        <taxon>Streptophyta</taxon>
        <taxon>Embryophyta</taxon>
        <taxon>Tracheophyta</taxon>
        <taxon>Spermatophyta</taxon>
        <taxon>Magnoliopsida</taxon>
        <taxon>eudicotyledons</taxon>
        <taxon>Gunneridae</taxon>
        <taxon>Pentapetalae</taxon>
        <taxon>asterids</taxon>
        <taxon>campanulids</taxon>
        <taxon>Asterales</taxon>
        <taxon>Asteraceae</taxon>
        <taxon>Cichorioideae</taxon>
        <taxon>Cichorieae</taxon>
        <taxon>Lactucinae</taxon>
        <taxon>Lactuca</taxon>
    </lineage>
</organism>
<evidence type="ECO:0000313" key="2">
    <source>
        <dbReference type="EMBL" id="CAI9284827.1"/>
    </source>
</evidence>
<dbReference type="EMBL" id="OX465081">
    <property type="protein sequence ID" value="CAI9284827.1"/>
    <property type="molecule type" value="Genomic_DNA"/>
</dbReference>
<feature type="compositionally biased region" description="Polar residues" evidence="1">
    <location>
        <begin position="1"/>
        <end position="22"/>
    </location>
</feature>
<gene>
    <name evidence="2" type="ORF">LSALG_LOCUS24332</name>
</gene>
<dbReference type="AlphaFoldDB" id="A0AA35Z3S4"/>
<dbReference type="Proteomes" id="UP001177003">
    <property type="component" value="Chromosome 5"/>
</dbReference>